<dbReference type="GO" id="GO:0008061">
    <property type="term" value="F:chitin binding"/>
    <property type="evidence" value="ECO:0007669"/>
    <property type="project" value="UniProtKB-KW"/>
</dbReference>
<evidence type="ECO:0000256" key="1">
    <source>
        <dbReference type="ARBA" id="ARBA00000822"/>
    </source>
</evidence>
<name>A0A179IT60_CORDF</name>
<feature type="chain" id="PRO_5008104713" description="chitinase" evidence="15">
    <location>
        <begin position="25"/>
        <end position="1398"/>
    </location>
</feature>
<comment type="subcellular location">
    <subcellularLocation>
        <location evidence="2">Secreted</location>
    </subcellularLocation>
</comment>
<feature type="domain" description="LysM" evidence="16">
    <location>
        <begin position="308"/>
        <end position="355"/>
    </location>
</feature>
<evidence type="ECO:0000256" key="13">
    <source>
        <dbReference type="ARBA" id="ARBA00044955"/>
    </source>
</evidence>
<evidence type="ECO:0000259" key="17">
    <source>
        <dbReference type="PROSITE" id="PS51910"/>
    </source>
</evidence>
<evidence type="ECO:0000256" key="10">
    <source>
        <dbReference type="ARBA" id="ARBA00023277"/>
    </source>
</evidence>
<dbReference type="EC" id="3.2.1.14" evidence="4"/>
<comment type="caution">
    <text evidence="18">The sequence shown here is derived from an EMBL/GenBank/DDBJ whole genome shotgun (WGS) entry which is preliminary data.</text>
</comment>
<dbReference type="InterPro" id="IPR053214">
    <property type="entry name" value="LysM12-like"/>
</dbReference>
<dbReference type="PROSITE" id="PS01095">
    <property type="entry name" value="GH18_1"/>
    <property type="match status" value="1"/>
</dbReference>
<evidence type="ECO:0000259" key="16">
    <source>
        <dbReference type="PROSITE" id="PS51782"/>
    </source>
</evidence>
<evidence type="ECO:0000256" key="11">
    <source>
        <dbReference type="ARBA" id="ARBA00023295"/>
    </source>
</evidence>
<dbReference type="InterPro" id="IPR017853">
    <property type="entry name" value="GH"/>
</dbReference>
<keyword evidence="12" id="KW-0624">Polysaccharide degradation</keyword>
<keyword evidence="10" id="KW-0119">Carbohydrate metabolism</keyword>
<evidence type="ECO:0000256" key="5">
    <source>
        <dbReference type="ARBA" id="ARBA00022525"/>
    </source>
</evidence>
<evidence type="ECO:0000256" key="7">
    <source>
        <dbReference type="ARBA" id="ARBA00022801"/>
    </source>
</evidence>
<gene>
    <name evidence="18" type="ORF">LLEC1_06736</name>
</gene>
<accession>A0A179IT60</accession>
<dbReference type="CDD" id="cd02878">
    <property type="entry name" value="GH18_zymocin_alpha"/>
    <property type="match status" value="1"/>
</dbReference>
<dbReference type="CDD" id="cd00118">
    <property type="entry name" value="LysM"/>
    <property type="match status" value="1"/>
</dbReference>
<reference evidence="18 19" key="1">
    <citation type="submission" date="2016-03" db="EMBL/GenBank/DDBJ databases">
        <title>Fine-scale spatial genetic structure of a fungal parasite of coffee scale insects.</title>
        <authorList>
            <person name="Jackson D."/>
            <person name="Zemenick K.A."/>
            <person name="Malloure B."/>
            <person name="Quandt C.A."/>
            <person name="James T.Y."/>
        </authorList>
    </citation>
    <scope>NUCLEOTIDE SEQUENCE [LARGE SCALE GENOMIC DNA]</scope>
    <source>
        <strain evidence="18 19">UM487</strain>
    </source>
</reference>
<keyword evidence="6" id="KW-0147">Chitin-binding</keyword>
<keyword evidence="7 14" id="KW-0378">Hydrolase</keyword>
<keyword evidence="15" id="KW-0732">Signal</keyword>
<dbReference type="InterPro" id="IPR036779">
    <property type="entry name" value="LysM_dom_sf"/>
</dbReference>
<dbReference type="GO" id="GO:0005576">
    <property type="term" value="C:extracellular region"/>
    <property type="evidence" value="ECO:0007669"/>
    <property type="project" value="UniProtKB-SubCell"/>
</dbReference>
<evidence type="ECO:0000256" key="2">
    <source>
        <dbReference type="ARBA" id="ARBA00004613"/>
    </source>
</evidence>
<dbReference type="PROSITE" id="PS51782">
    <property type="entry name" value="LYSM"/>
    <property type="match status" value="2"/>
</dbReference>
<keyword evidence="9" id="KW-0843">Virulence</keyword>
<dbReference type="OMA" id="NTCCNIW"/>
<dbReference type="Pfam" id="PF00704">
    <property type="entry name" value="Glyco_hydro_18"/>
    <property type="match status" value="1"/>
</dbReference>
<evidence type="ECO:0000256" key="14">
    <source>
        <dbReference type="RuleBase" id="RU000489"/>
    </source>
</evidence>
<dbReference type="GO" id="GO:0008843">
    <property type="term" value="F:endochitinase activity"/>
    <property type="evidence" value="ECO:0007669"/>
    <property type="project" value="UniProtKB-EC"/>
</dbReference>
<evidence type="ECO:0000256" key="8">
    <source>
        <dbReference type="ARBA" id="ARBA00023024"/>
    </source>
</evidence>
<organism evidence="18 19">
    <name type="scientific">Cordyceps confragosa</name>
    <name type="common">Lecanicillium lecanii</name>
    <dbReference type="NCBI Taxonomy" id="2714763"/>
    <lineage>
        <taxon>Eukaryota</taxon>
        <taxon>Fungi</taxon>
        <taxon>Dikarya</taxon>
        <taxon>Ascomycota</taxon>
        <taxon>Pezizomycotina</taxon>
        <taxon>Sordariomycetes</taxon>
        <taxon>Hypocreomycetidae</taxon>
        <taxon>Hypocreales</taxon>
        <taxon>Cordycipitaceae</taxon>
        <taxon>Akanthomyces</taxon>
    </lineage>
</organism>
<evidence type="ECO:0000256" key="6">
    <source>
        <dbReference type="ARBA" id="ARBA00022669"/>
    </source>
</evidence>
<evidence type="ECO:0000313" key="18">
    <source>
        <dbReference type="EMBL" id="OAR05876.1"/>
    </source>
</evidence>
<keyword evidence="8" id="KW-0146">Chitin degradation</keyword>
<dbReference type="Pfam" id="PF01476">
    <property type="entry name" value="LysM"/>
    <property type="match status" value="1"/>
</dbReference>
<keyword evidence="5" id="KW-0964">Secreted</keyword>
<dbReference type="PROSITE" id="PS51910">
    <property type="entry name" value="GH18_2"/>
    <property type="match status" value="1"/>
</dbReference>
<protein>
    <recommendedName>
        <fullName evidence="4">chitinase</fullName>
        <ecNumber evidence="4">3.2.1.14</ecNumber>
    </recommendedName>
</protein>
<dbReference type="InterPro" id="IPR036861">
    <property type="entry name" value="Endochitinase-like_sf"/>
</dbReference>
<comment type="similarity">
    <text evidence="13">Belongs to the secreted LysM effector family.</text>
</comment>
<dbReference type="Gene3D" id="3.30.60.10">
    <property type="entry name" value="Endochitinase-like"/>
    <property type="match status" value="1"/>
</dbReference>
<dbReference type="GO" id="GO:0006032">
    <property type="term" value="P:chitin catabolic process"/>
    <property type="evidence" value="ECO:0007669"/>
    <property type="project" value="UniProtKB-KW"/>
</dbReference>
<dbReference type="SMART" id="SM00636">
    <property type="entry name" value="Glyco_18"/>
    <property type="match status" value="1"/>
</dbReference>
<feature type="domain" description="LysM" evidence="16">
    <location>
        <begin position="374"/>
        <end position="421"/>
    </location>
</feature>
<dbReference type="Gene3D" id="3.10.350.10">
    <property type="entry name" value="LysM domain"/>
    <property type="match status" value="3"/>
</dbReference>
<sequence>MLLLAKRHIASVALAFAWLQDVTAGASASTRPAAARDLCPITCMESGFDRSEWTVVAKLDQLRSCQRPLVVDIPLQGNVTDIQQIRSCNVWAADFDVPEPEGNAAATMPDSVIREVEAHLAWTPAAGEDETGGIIAEQSVVHLQSYLTNAKGVANRTMLFATVSDTTVGVYVGARLANPSVAEHLINPLLDLLWSDGVARSKTALVQACTNQTSEDIFGLIVADSLSFATVHAAVKQWSDGNCVDTTTAFAKRMELSASIVTASNAPRNPTTQSESAFSTKDMTVNDTLKEASSVARGVDLSRRGTCRTEKVQSGDSCAALVERCGGGLKASQFTAYNPEKNLCSSLSIGQRVCCSEGDLPVANSRPKSDGTCRTQKVEGGDTCGTLVLRCDNDITADQFYKFNKGKELCSSLRVGQHVCCTEGEMPDLTPKPNADGTCHAYQIKENDSCSVIAAANGLIVSDIEKFNRDTWGFNGCNNGFWPHNWICLSTGISPFPAAISNAVCGPQKPGTQKPVGSTSRDWYKLNLCPLNSCCNIWGQCGVTEDFCIDTNVGPPGTAKKGTYGCISNCGMDVVIGSPPTEFKRLGYFEGFNLGRQCLNMDVTQVDASKYTHIHFAFGMIDAQYNVYQADSLAKYQFQQFKKLKGPKKIISFGGWVFSAEAPNYNILRQGVKGENRARLADNLVRYVVENGLDGLDIDWEYPAAPDLPGIPAGEEREALDYLRFLTILRENLPQDKSLSIAAPASYWYLKQFPIKAMSDILDYIVFMSYDLHGQWDAGNKWSSPGCPSGKCLRSHINVTETMSALTMITKAGVPSNKILVGVSSYGRSFQMQDPSCTGPDCLFTGDRLNSNARKGRCTETAGYLSNAEIAEINGRTWVDDTDTRIMVDGDLWVAYMDEEIKTRRTEKYRSLNMGGTTDWAVDLIQFHDPPLFESGGKFYEYSWTQTKSKAKERLDKPDDPAGCDRAKRTGEWITFDCTSYAIEYPTSYLAKDRWDSLDAQYAWDDAVRYFKTCIDVKRTPFPMAISEFLHIKEDTKCNDVSVETNCGGSTKCQVAQSRPEVYTGAAATLVWNSIASLHRLIKNYYTVIGDAGQNLQKDQQLFLKTFAPKQKNEDEVIDLIFSLLQIPYGAAAKRFFGGSFWKRIIDKGKIGDNAKSNIEDATKALIGLGWDAAKKQMKSQSDSERTISFNKVYDSIIKKWQEQTDHLAATIFNGEDDSIKVLTRLFEGGKMISGSDTQSVVASSREHTQHFRDERAIERAFYAQAIPAVWTLNAPVPVVVDFGPSCKIDARKYFSEKPSKYNVGWECPNGHSYILSGVREHRDKSQCNELDPRCQVLKDSKEPLSILDGISELKAPSEQWGFVSTNDLIIGCVFRLAFRFIIPRLNPPVPPTCLDLD</sequence>
<dbReference type="Gene3D" id="3.20.20.80">
    <property type="entry name" value="Glycosidases"/>
    <property type="match status" value="1"/>
</dbReference>
<dbReference type="InterPro" id="IPR018392">
    <property type="entry name" value="LysM"/>
</dbReference>
<evidence type="ECO:0000256" key="9">
    <source>
        <dbReference type="ARBA" id="ARBA00023026"/>
    </source>
</evidence>
<dbReference type="PANTHER" id="PTHR47700:SF2">
    <property type="entry name" value="CHITINASE"/>
    <property type="match status" value="1"/>
</dbReference>
<dbReference type="InterPro" id="IPR001579">
    <property type="entry name" value="Glyco_hydro_18_chit_AS"/>
</dbReference>
<dbReference type="Gene3D" id="3.10.50.10">
    <property type="match status" value="1"/>
</dbReference>
<dbReference type="SUPFAM" id="SSF54556">
    <property type="entry name" value="Chitinase insertion domain"/>
    <property type="match status" value="1"/>
</dbReference>
<proteinExistence type="inferred from homology"/>
<dbReference type="InterPro" id="IPR001223">
    <property type="entry name" value="Glyco_hydro18_cat"/>
</dbReference>
<evidence type="ECO:0000256" key="12">
    <source>
        <dbReference type="ARBA" id="ARBA00023326"/>
    </source>
</evidence>
<comment type="similarity">
    <text evidence="3">Belongs to the glycosyl hydrolase 18 family. Chitinase class V subfamily.</text>
</comment>
<dbReference type="GO" id="GO:0000272">
    <property type="term" value="P:polysaccharide catabolic process"/>
    <property type="evidence" value="ECO:0007669"/>
    <property type="project" value="UniProtKB-KW"/>
</dbReference>
<keyword evidence="19" id="KW-1185">Reference proteome</keyword>
<evidence type="ECO:0000313" key="19">
    <source>
        <dbReference type="Proteomes" id="UP000243081"/>
    </source>
</evidence>
<dbReference type="SMART" id="SM00257">
    <property type="entry name" value="LysM"/>
    <property type="match status" value="3"/>
</dbReference>
<comment type="catalytic activity">
    <reaction evidence="1">
        <text>Random endo-hydrolysis of N-acetyl-beta-D-glucosaminide (1-&gt;4)-beta-linkages in chitin and chitodextrins.</text>
        <dbReference type="EC" id="3.2.1.14"/>
    </reaction>
</comment>
<feature type="domain" description="GH18" evidence="17">
    <location>
        <begin position="583"/>
        <end position="935"/>
    </location>
</feature>
<dbReference type="InterPro" id="IPR011583">
    <property type="entry name" value="Chitinase_II/V-like_cat"/>
</dbReference>
<dbReference type="InterPro" id="IPR029070">
    <property type="entry name" value="Chitinase_insertion_sf"/>
</dbReference>
<dbReference type="SUPFAM" id="SSF51445">
    <property type="entry name" value="(Trans)glycosidases"/>
    <property type="match status" value="1"/>
</dbReference>
<dbReference type="PANTHER" id="PTHR47700">
    <property type="entry name" value="V CHITINASE, PUTATIVE (AFU_ORTHOLOGUE AFUA_6G13720)-RELATED"/>
    <property type="match status" value="1"/>
</dbReference>
<feature type="signal peptide" evidence="15">
    <location>
        <begin position="1"/>
        <end position="24"/>
    </location>
</feature>
<evidence type="ECO:0000256" key="15">
    <source>
        <dbReference type="SAM" id="SignalP"/>
    </source>
</evidence>
<evidence type="ECO:0000256" key="4">
    <source>
        <dbReference type="ARBA" id="ARBA00012729"/>
    </source>
</evidence>
<dbReference type="OrthoDB" id="73875at2759"/>
<dbReference type="SUPFAM" id="SSF57016">
    <property type="entry name" value="Plant lectins/antimicrobial peptides"/>
    <property type="match status" value="1"/>
</dbReference>
<evidence type="ECO:0000256" key="3">
    <source>
        <dbReference type="ARBA" id="ARBA00008682"/>
    </source>
</evidence>
<dbReference type="Proteomes" id="UP000243081">
    <property type="component" value="Unassembled WGS sequence"/>
</dbReference>
<keyword evidence="11 14" id="KW-0326">Glycosidase</keyword>
<dbReference type="EMBL" id="LUKN01000055">
    <property type="protein sequence ID" value="OAR05876.1"/>
    <property type="molecule type" value="Genomic_DNA"/>
</dbReference>